<accession>A0A086ZSN0</accession>
<dbReference type="eggNOG" id="COG3266">
    <property type="taxonomic scope" value="Bacteria"/>
</dbReference>
<organism evidence="4 5">
    <name type="scientific">Bifidobacterium biavatii DSM 23969</name>
    <dbReference type="NCBI Taxonomy" id="1437608"/>
    <lineage>
        <taxon>Bacteria</taxon>
        <taxon>Bacillati</taxon>
        <taxon>Actinomycetota</taxon>
        <taxon>Actinomycetes</taxon>
        <taxon>Bifidobacteriales</taxon>
        <taxon>Bifidobacteriaceae</taxon>
        <taxon>Bifidobacterium</taxon>
    </lineage>
</organism>
<feature type="region of interest" description="Disordered" evidence="1">
    <location>
        <begin position="1"/>
        <end position="93"/>
    </location>
</feature>
<feature type="compositionally biased region" description="Low complexity" evidence="1">
    <location>
        <begin position="43"/>
        <end position="77"/>
    </location>
</feature>
<comment type="caution">
    <text evidence="4">The sequence shown here is derived from an EMBL/GenBank/DDBJ whole genome shotgun (WGS) entry which is preliminary data.</text>
</comment>
<proteinExistence type="predicted"/>
<keyword evidence="2" id="KW-1133">Transmembrane helix</keyword>
<evidence type="ECO:0000313" key="4">
    <source>
        <dbReference type="EMBL" id="KFI49530.1"/>
    </source>
</evidence>
<dbReference type="RefSeq" id="WP_033494975.1">
    <property type="nucleotide sequence ID" value="NZ_JDUU01000021.1"/>
</dbReference>
<evidence type="ECO:0000259" key="3">
    <source>
        <dbReference type="Pfam" id="PF12089"/>
    </source>
</evidence>
<name>A0A086ZSN0_9BIFI</name>
<dbReference type="InterPro" id="IPR021949">
    <property type="entry name" value="DUF3566_TM"/>
</dbReference>
<feature type="domain" description="DUF3566" evidence="3">
    <location>
        <begin position="94"/>
        <end position="210"/>
    </location>
</feature>
<dbReference type="Proteomes" id="UP000029108">
    <property type="component" value="Unassembled WGS sequence"/>
</dbReference>
<dbReference type="Pfam" id="PF12089">
    <property type="entry name" value="DUF3566"/>
    <property type="match status" value="1"/>
</dbReference>
<keyword evidence="2" id="KW-0472">Membrane</keyword>
<gene>
    <name evidence="4" type="ORF">BBIA_0956</name>
</gene>
<protein>
    <submittedName>
        <fullName evidence="4">Membrane protein</fullName>
    </submittedName>
</protein>
<dbReference type="OrthoDB" id="3240216at2"/>
<feature type="transmembrane region" description="Helical" evidence="2">
    <location>
        <begin position="168"/>
        <end position="194"/>
    </location>
</feature>
<reference evidence="4 5" key="1">
    <citation type="submission" date="2014-03" db="EMBL/GenBank/DDBJ databases">
        <title>Genomics of Bifidobacteria.</title>
        <authorList>
            <person name="Ventura M."/>
            <person name="Milani C."/>
            <person name="Lugli G.A."/>
        </authorList>
    </citation>
    <scope>NUCLEOTIDE SEQUENCE [LARGE SCALE GENOMIC DNA]</scope>
    <source>
        <strain evidence="4 5">DSM 23969</strain>
    </source>
</reference>
<feature type="compositionally biased region" description="Basic and acidic residues" evidence="1">
    <location>
        <begin position="23"/>
        <end position="33"/>
    </location>
</feature>
<evidence type="ECO:0000256" key="1">
    <source>
        <dbReference type="SAM" id="MobiDB-lite"/>
    </source>
</evidence>
<feature type="compositionally biased region" description="Acidic residues" evidence="1">
    <location>
        <begin position="1"/>
        <end position="10"/>
    </location>
</feature>
<dbReference type="EMBL" id="JGYN01000023">
    <property type="protein sequence ID" value="KFI49530.1"/>
    <property type="molecule type" value="Genomic_DNA"/>
</dbReference>
<dbReference type="STRING" id="1437608.GCA_000771645_01100"/>
<keyword evidence="5" id="KW-1185">Reference proteome</keyword>
<keyword evidence="2" id="KW-0812">Transmembrane</keyword>
<evidence type="ECO:0000256" key="2">
    <source>
        <dbReference type="SAM" id="Phobius"/>
    </source>
</evidence>
<sequence length="211" mass="21654">MSDNVEESNEDGMIQPVSFAPEHAGDEPGEVGHRGGHGHAGRVARSAVGEAGMADSAASAGTSGVSGSSEPLSAAPASVPPASKPARRGTPRARRMNLSVTHISAWSMAKVSFLLSIAGAIIQIVAVMGCYFLLDFIGVFKKITAIVSSTGLDAGSFDLTSIFNWSTVLSAVTIFGIVQVIVFTILATILTLLYNVVTALVGGVHVTLGDD</sequence>
<dbReference type="AlphaFoldDB" id="A0A086ZSN0"/>
<evidence type="ECO:0000313" key="5">
    <source>
        <dbReference type="Proteomes" id="UP000029108"/>
    </source>
</evidence>
<feature type="transmembrane region" description="Helical" evidence="2">
    <location>
        <begin position="113"/>
        <end position="134"/>
    </location>
</feature>